<name>A0A934UTL6_9BURK</name>
<reference evidence="6" key="1">
    <citation type="submission" date="2020-12" db="EMBL/GenBank/DDBJ databases">
        <title>Ramlibacter sp. nov., isolated from a freshwater alga, Cryptomonas.</title>
        <authorList>
            <person name="Kim H.M."/>
            <person name="Jeon C.O."/>
        </authorList>
    </citation>
    <scope>NUCLEOTIDE SEQUENCE</scope>
    <source>
        <strain evidence="6">CrO1</strain>
    </source>
</reference>
<evidence type="ECO:0000259" key="4">
    <source>
        <dbReference type="PROSITE" id="PS50043"/>
    </source>
</evidence>
<dbReference type="SUPFAM" id="SSF52172">
    <property type="entry name" value="CheY-like"/>
    <property type="match status" value="1"/>
</dbReference>
<gene>
    <name evidence="6" type="ORF">I8E28_19925</name>
</gene>
<dbReference type="PROSITE" id="PS50110">
    <property type="entry name" value="RESPONSE_REGULATORY"/>
    <property type="match status" value="1"/>
</dbReference>
<keyword evidence="1 3" id="KW-0597">Phosphoprotein</keyword>
<keyword evidence="2" id="KW-0238">DNA-binding</keyword>
<dbReference type="Gene3D" id="3.40.50.2300">
    <property type="match status" value="1"/>
</dbReference>
<feature type="domain" description="Response regulatory" evidence="5">
    <location>
        <begin position="9"/>
        <end position="125"/>
    </location>
</feature>
<dbReference type="GO" id="GO:0006355">
    <property type="term" value="P:regulation of DNA-templated transcription"/>
    <property type="evidence" value="ECO:0007669"/>
    <property type="project" value="InterPro"/>
</dbReference>
<dbReference type="SUPFAM" id="SSF46894">
    <property type="entry name" value="C-terminal effector domain of the bipartite response regulators"/>
    <property type="match status" value="1"/>
</dbReference>
<dbReference type="PANTHER" id="PTHR43214:SF43">
    <property type="entry name" value="TWO-COMPONENT RESPONSE REGULATOR"/>
    <property type="match status" value="1"/>
</dbReference>
<dbReference type="InterPro" id="IPR001789">
    <property type="entry name" value="Sig_transdc_resp-reg_receiver"/>
</dbReference>
<sequence>MMPASQAIRVVLADDHELVRSGIRSLLSQMKDVEVVAEASDGAELLQLLESVQPDVVITDIDMPGMDGITAVRRIRERYPRLHVIMLSMTNSIEDVKRAVANGASGFVRKDAPRFDLEMALHNVMATGTYFGRGVAERLLQPAEPTVEELLTPRQIEILTMLASGKSSKEIGFELDLSSKTVDVHRTRIMERLDLKDVASLTLYAVRKRLVKP</sequence>
<protein>
    <submittedName>
        <fullName evidence="6">Response regulator transcription factor</fullName>
    </submittedName>
</protein>
<dbReference type="PANTHER" id="PTHR43214">
    <property type="entry name" value="TWO-COMPONENT RESPONSE REGULATOR"/>
    <property type="match status" value="1"/>
</dbReference>
<dbReference type="EMBL" id="JAEDAO010000001">
    <property type="protein sequence ID" value="MBK0394883.1"/>
    <property type="molecule type" value="Genomic_DNA"/>
</dbReference>
<evidence type="ECO:0000256" key="2">
    <source>
        <dbReference type="ARBA" id="ARBA00023125"/>
    </source>
</evidence>
<dbReference type="SMART" id="SM00448">
    <property type="entry name" value="REC"/>
    <property type="match status" value="1"/>
</dbReference>
<dbReference type="PROSITE" id="PS50043">
    <property type="entry name" value="HTH_LUXR_2"/>
    <property type="match status" value="1"/>
</dbReference>
<dbReference type="CDD" id="cd06170">
    <property type="entry name" value="LuxR_C_like"/>
    <property type="match status" value="1"/>
</dbReference>
<dbReference type="GO" id="GO:0003677">
    <property type="term" value="F:DNA binding"/>
    <property type="evidence" value="ECO:0007669"/>
    <property type="project" value="UniProtKB-KW"/>
</dbReference>
<dbReference type="PRINTS" id="PR00038">
    <property type="entry name" value="HTHLUXR"/>
</dbReference>
<dbReference type="InterPro" id="IPR039420">
    <property type="entry name" value="WalR-like"/>
</dbReference>
<dbReference type="Pfam" id="PF00072">
    <property type="entry name" value="Response_reg"/>
    <property type="match status" value="1"/>
</dbReference>
<dbReference type="RefSeq" id="WP_200789965.1">
    <property type="nucleotide sequence ID" value="NZ_JAEDAO010000001.1"/>
</dbReference>
<organism evidence="6 7">
    <name type="scientific">Ramlibacter algicola</name>
    <dbReference type="NCBI Taxonomy" id="2795217"/>
    <lineage>
        <taxon>Bacteria</taxon>
        <taxon>Pseudomonadati</taxon>
        <taxon>Pseudomonadota</taxon>
        <taxon>Betaproteobacteria</taxon>
        <taxon>Burkholderiales</taxon>
        <taxon>Comamonadaceae</taxon>
        <taxon>Ramlibacter</taxon>
    </lineage>
</organism>
<dbReference type="Proteomes" id="UP000617041">
    <property type="component" value="Unassembled WGS sequence"/>
</dbReference>
<evidence type="ECO:0000256" key="1">
    <source>
        <dbReference type="ARBA" id="ARBA00022553"/>
    </source>
</evidence>
<keyword evidence="7" id="KW-1185">Reference proteome</keyword>
<evidence type="ECO:0000313" key="6">
    <source>
        <dbReference type="EMBL" id="MBK0394883.1"/>
    </source>
</evidence>
<dbReference type="SMART" id="SM00421">
    <property type="entry name" value="HTH_LUXR"/>
    <property type="match status" value="1"/>
</dbReference>
<dbReference type="CDD" id="cd17535">
    <property type="entry name" value="REC_NarL-like"/>
    <property type="match status" value="1"/>
</dbReference>
<dbReference type="InterPro" id="IPR011006">
    <property type="entry name" value="CheY-like_superfamily"/>
</dbReference>
<comment type="caution">
    <text evidence="6">The sequence shown here is derived from an EMBL/GenBank/DDBJ whole genome shotgun (WGS) entry which is preliminary data.</text>
</comment>
<evidence type="ECO:0000313" key="7">
    <source>
        <dbReference type="Proteomes" id="UP000617041"/>
    </source>
</evidence>
<evidence type="ECO:0000256" key="3">
    <source>
        <dbReference type="PROSITE-ProRule" id="PRU00169"/>
    </source>
</evidence>
<dbReference type="GO" id="GO:0000160">
    <property type="term" value="P:phosphorelay signal transduction system"/>
    <property type="evidence" value="ECO:0007669"/>
    <property type="project" value="InterPro"/>
</dbReference>
<dbReference type="InterPro" id="IPR016032">
    <property type="entry name" value="Sig_transdc_resp-reg_C-effctor"/>
</dbReference>
<accession>A0A934UTL6</accession>
<dbReference type="Pfam" id="PF00196">
    <property type="entry name" value="GerE"/>
    <property type="match status" value="1"/>
</dbReference>
<dbReference type="InterPro" id="IPR000792">
    <property type="entry name" value="Tscrpt_reg_LuxR_C"/>
</dbReference>
<dbReference type="InterPro" id="IPR058245">
    <property type="entry name" value="NreC/VraR/RcsB-like_REC"/>
</dbReference>
<feature type="domain" description="HTH luxR-type" evidence="4">
    <location>
        <begin position="144"/>
        <end position="209"/>
    </location>
</feature>
<feature type="modified residue" description="4-aspartylphosphate" evidence="3">
    <location>
        <position position="60"/>
    </location>
</feature>
<evidence type="ECO:0000259" key="5">
    <source>
        <dbReference type="PROSITE" id="PS50110"/>
    </source>
</evidence>
<proteinExistence type="predicted"/>
<dbReference type="PROSITE" id="PS00622">
    <property type="entry name" value="HTH_LUXR_1"/>
    <property type="match status" value="1"/>
</dbReference>
<dbReference type="AlphaFoldDB" id="A0A934UTL6"/>